<name>A0A1U7Z0A1_NELNU</name>
<keyword evidence="6 8" id="KW-1133">Transmembrane helix</keyword>
<sequence length="190" mass="19910">MAGMEVAESGGKVVKAENPTTVIRLPEFLLRLLAFVTTLVAAIVMGVNKETKIVPIPDLPPLEVAVTAKSGLISTSIYFVVANAIACTHTAFSLLLSIIPKRVGTNGFSPAVVILDVIMVGLLLSGSGAASAIGVVAYKGNSHLKWNEVCSVFGKYCHQAAASIVVSLLGSFVLILLVVLAVLKLHKKFK</sequence>
<comment type="subcellular location">
    <subcellularLocation>
        <location evidence="1 8">Cell membrane</location>
        <topology evidence="1 8">Multi-pass membrane protein</topology>
    </subcellularLocation>
</comment>
<evidence type="ECO:0000256" key="4">
    <source>
        <dbReference type="ARBA" id="ARBA00022475"/>
    </source>
</evidence>
<gene>
    <name evidence="10" type="primary">LOC104588948</name>
</gene>
<feature type="transmembrane region" description="Helical" evidence="8">
    <location>
        <begin position="77"/>
        <end position="99"/>
    </location>
</feature>
<feature type="transmembrane region" description="Helical" evidence="8">
    <location>
        <begin position="158"/>
        <end position="183"/>
    </location>
</feature>
<evidence type="ECO:0000256" key="6">
    <source>
        <dbReference type="ARBA" id="ARBA00022989"/>
    </source>
</evidence>
<dbReference type="PANTHER" id="PTHR36488">
    <property type="entry name" value="CASP-LIKE PROTEIN 1U1"/>
    <property type="match status" value="1"/>
</dbReference>
<dbReference type="RefSeq" id="XP_010245394.1">
    <property type="nucleotide sequence ID" value="XM_010247092.1"/>
</dbReference>
<evidence type="ECO:0000256" key="7">
    <source>
        <dbReference type="ARBA" id="ARBA00023136"/>
    </source>
</evidence>
<dbReference type="KEGG" id="nnu:104588948"/>
<dbReference type="eggNOG" id="ENOG502RZNK">
    <property type="taxonomic scope" value="Eukaryota"/>
</dbReference>
<comment type="subunit">
    <text evidence="3 8">Homodimer and heterodimers.</text>
</comment>
<dbReference type="NCBIfam" id="TIGR01569">
    <property type="entry name" value="A_tha_TIGR01569"/>
    <property type="match status" value="1"/>
</dbReference>
<dbReference type="Proteomes" id="UP000189703">
    <property type="component" value="Unplaced"/>
</dbReference>
<evidence type="ECO:0000256" key="2">
    <source>
        <dbReference type="ARBA" id="ARBA00007651"/>
    </source>
</evidence>
<dbReference type="InterPro" id="IPR006459">
    <property type="entry name" value="CASP/CASPL"/>
</dbReference>
<evidence type="ECO:0000256" key="8">
    <source>
        <dbReference type="RuleBase" id="RU361233"/>
    </source>
</evidence>
<dbReference type="InterPro" id="IPR044173">
    <property type="entry name" value="CASPL"/>
</dbReference>
<proteinExistence type="inferred from homology"/>
<evidence type="ECO:0000256" key="3">
    <source>
        <dbReference type="ARBA" id="ARBA00011489"/>
    </source>
</evidence>
<dbReference type="OMA" id="IACTHTA"/>
<evidence type="ECO:0000256" key="5">
    <source>
        <dbReference type="ARBA" id="ARBA00022692"/>
    </source>
</evidence>
<dbReference type="InterPro" id="IPR006702">
    <property type="entry name" value="CASP_dom"/>
</dbReference>
<dbReference type="FunCoup" id="A0A1U7Z0A1">
    <property type="interactions" value="442"/>
</dbReference>
<protein>
    <recommendedName>
        <fullName evidence="8">CASP-like protein</fullName>
    </recommendedName>
</protein>
<evidence type="ECO:0000313" key="10">
    <source>
        <dbReference type="RefSeq" id="XP_010245394.1"/>
    </source>
</evidence>
<dbReference type="GO" id="GO:0005886">
    <property type="term" value="C:plasma membrane"/>
    <property type="evidence" value="ECO:0007669"/>
    <property type="project" value="UniProtKB-SubCell"/>
</dbReference>
<comment type="similarity">
    <text evidence="2 8">Belongs to the Casparian strip membrane proteins (CASP) family.</text>
</comment>
<accession>A0A1U7Z0A1</accession>
<dbReference type="Pfam" id="PF04535">
    <property type="entry name" value="CASP_dom"/>
    <property type="match status" value="1"/>
</dbReference>
<organism evidence="9 10">
    <name type="scientific">Nelumbo nucifera</name>
    <name type="common">Sacred lotus</name>
    <dbReference type="NCBI Taxonomy" id="4432"/>
    <lineage>
        <taxon>Eukaryota</taxon>
        <taxon>Viridiplantae</taxon>
        <taxon>Streptophyta</taxon>
        <taxon>Embryophyta</taxon>
        <taxon>Tracheophyta</taxon>
        <taxon>Spermatophyta</taxon>
        <taxon>Magnoliopsida</taxon>
        <taxon>Proteales</taxon>
        <taxon>Nelumbonaceae</taxon>
        <taxon>Nelumbo</taxon>
    </lineage>
</organism>
<dbReference type="AlphaFoldDB" id="A0A1U7Z0A1"/>
<evidence type="ECO:0000313" key="9">
    <source>
        <dbReference type="Proteomes" id="UP000189703"/>
    </source>
</evidence>
<keyword evidence="5 8" id="KW-0812">Transmembrane</keyword>
<dbReference type="OrthoDB" id="1898688at2759"/>
<feature type="transmembrane region" description="Helical" evidence="8">
    <location>
        <begin position="28"/>
        <end position="47"/>
    </location>
</feature>
<reference evidence="10" key="1">
    <citation type="submission" date="2025-08" db="UniProtKB">
        <authorList>
            <consortium name="RefSeq"/>
        </authorList>
    </citation>
    <scope>IDENTIFICATION</scope>
</reference>
<keyword evidence="7 8" id="KW-0472">Membrane</keyword>
<dbReference type="PANTHER" id="PTHR36488:SF8">
    <property type="entry name" value="CASP-LIKE PROTEIN 1U1"/>
    <property type="match status" value="1"/>
</dbReference>
<evidence type="ECO:0000256" key="1">
    <source>
        <dbReference type="ARBA" id="ARBA00004651"/>
    </source>
</evidence>
<keyword evidence="9" id="KW-1185">Reference proteome</keyword>
<keyword evidence="4 8" id="KW-1003">Cell membrane</keyword>
<feature type="transmembrane region" description="Helical" evidence="8">
    <location>
        <begin position="111"/>
        <end position="138"/>
    </location>
</feature>
<dbReference type="STRING" id="4432.A0A1U7Z0A1"/>
<dbReference type="GeneID" id="104588948"/>